<keyword evidence="2" id="KW-1133">Transmembrane helix</keyword>
<proteinExistence type="predicted"/>
<feature type="signal peptide" evidence="3">
    <location>
        <begin position="1"/>
        <end position="28"/>
    </location>
</feature>
<keyword evidence="2" id="KW-0812">Transmembrane</keyword>
<reference evidence="4 5" key="1">
    <citation type="journal article" date="2015" name="Genome Biol.">
        <title>Comparative genomics of Steinernema reveals deeply conserved gene regulatory networks.</title>
        <authorList>
            <person name="Dillman A.R."/>
            <person name="Macchietto M."/>
            <person name="Porter C.F."/>
            <person name="Rogers A."/>
            <person name="Williams B."/>
            <person name="Antoshechkin I."/>
            <person name="Lee M.M."/>
            <person name="Goodwin Z."/>
            <person name="Lu X."/>
            <person name="Lewis E.E."/>
            <person name="Goodrich-Blair H."/>
            <person name="Stock S.P."/>
            <person name="Adams B.J."/>
            <person name="Sternberg P.W."/>
            <person name="Mortazavi A."/>
        </authorList>
    </citation>
    <scope>NUCLEOTIDE SEQUENCE [LARGE SCALE GENOMIC DNA]</scope>
    <source>
        <strain evidence="4 5">ALL</strain>
    </source>
</reference>
<dbReference type="Proteomes" id="UP000298663">
    <property type="component" value="Unassembled WGS sequence"/>
</dbReference>
<sequence length="244" mass="26337">MKISVLRSTIVFILSSLVLVGILHLAEARNFQEPCGVDGSAVSHRGKRNTEEARNEDSDYITVDADINLGETSKVTSILVATTLKPEASAKTDAAFVLLVLIIVIIFIVYLSLIGLCVFLAYKHVKRTELVRKVLSAPSGPSNGISTNASNSNDGKKSSKKSKASKTKKSKASKTKKSKASKTKKSKASKSKSGTKSSITSEKTTMGLQGVEDMSKAPSRKRPVDEADQHYDNLSMRSASRKME</sequence>
<protein>
    <recommendedName>
        <fullName evidence="6">Transmembrane protein</fullName>
    </recommendedName>
</protein>
<gene>
    <name evidence="4" type="ORF">L596_025575</name>
</gene>
<evidence type="ECO:0000313" key="5">
    <source>
        <dbReference type="Proteomes" id="UP000298663"/>
    </source>
</evidence>
<keyword evidence="5" id="KW-1185">Reference proteome</keyword>
<accession>A0A4U5M8D0</accession>
<feature type="region of interest" description="Disordered" evidence="1">
    <location>
        <begin position="136"/>
        <end position="244"/>
    </location>
</feature>
<feature type="compositionally biased region" description="Low complexity" evidence="1">
    <location>
        <begin position="191"/>
        <end position="205"/>
    </location>
</feature>
<evidence type="ECO:0000256" key="1">
    <source>
        <dbReference type="SAM" id="MobiDB-lite"/>
    </source>
</evidence>
<feature type="transmembrane region" description="Helical" evidence="2">
    <location>
        <begin position="94"/>
        <end position="122"/>
    </location>
</feature>
<comment type="caution">
    <text evidence="4">The sequence shown here is derived from an EMBL/GenBank/DDBJ whole genome shotgun (WGS) entry which is preliminary data.</text>
</comment>
<evidence type="ECO:0000256" key="3">
    <source>
        <dbReference type="SAM" id="SignalP"/>
    </source>
</evidence>
<organism evidence="4 5">
    <name type="scientific">Steinernema carpocapsae</name>
    <name type="common">Entomopathogenic nematode</name>
    <dbReference type="NCBI Taxonomy" id="34508"/>
    <lineage>
        <taxon>Eukaryota</taxon>
        <taxon>Metazoa</taxon>
        <taxon>Ecdysozoa</taxon>
        <taxon>Nematoda</taxon>
        <taxon>Chromadorea</taxon>
        <taxon>Rhabditida</taxon>
        <taxon>Tylenchina</taxon>
        <taxon>Panagrolaimomorpha</taxon>
        <taxon>Strongyloidoidea</taxon>
        <taxon>Steinernematidae</taxon>
        <taxon>Steinernema</taxon>
    </lineage>
</organism>
<feature type="chain" id="PRO_5020864105" description="Transmembrane protein" evidence="3">
    <location>
        <begin position="29"/>
        <end position="244"/>
    </location>
</feature>
<reference evidence="4 5" key="2">
    <citation type="journal article" date="2019" name="G3 (Bethesda)">
        <title>Hybrid Assembly of the Genome of the Entomopathogenic Nematode Steinernema carpocapsae Identifies the X-Chromosome.</title>
        <authorList>
            <person name="Serra L."/>
            <person name="Macchietto M."/>
            <person name="Macias-Munoz A."/>
            <person name="McGill C.J."/>
            <person name="Rodriguez I.M."/>
            <person name="Rodriguez B."/>
            <person name="Murad R."/>
            <person name="Mortazavi A."/>
        </authorList>
    </citation>
    <scope>NUCLEOTIDE SEQUENCE [LARGE SCALE GENOMIC DNA]</scope>
    <source>
        <strain evidence="4 5">ALL</strain>
    </source>
</reference>
<keyword evidence="2" id="KW-0472">Membrane</keyword>
<name>A0A4U5M8D0_STECR</name>
<evidence type="ECO:0008006" key="6">
    <source>
        <dbReference type="Google" id="ProtNLM"/>
    </source>
</evidence>
<dbReference type="AlphaFoldDB" id="A0A4U5M8D0"/>
<evidence type="ECO:0000313" key="4">
    <source>
        <dbReference type="EMBL" id="TKR65122.1"/>
    </source>
</evidence>
<dbReference type="EMBL" id="AZBU02000009">
    <property type="protein sequence ID" value="TKR65122.1"/>
    <property type="molecule type" value="Genomic_DNA"/>
</dbReference>
<feature type="compositionally biased region" description="Basic and acidic residues" evidence="1">
    <location>
        <begin position="222"/>
        <end position="231"/>
    </location>
</feature>
<feature type="compositionally biased region" description="Basic residues" evidence="1">
    <location>
        <begin position="158"/>
        <end position="190"/>
    </location>
</feature>
<feature type="compositionally biased region" description="Polar residues" evidence="1">
    <location>
        <begin position="139"/>
        <end position="153"/>
    </location>
</feature>
<evidence type="ECO:0000256" key="2">
    <source>
        <dbReference type="SAM" id="Phobius"/>
    </source>
</evidence>
<keyword evidence="3" id="KW-0732">Signal</keyword>